<comment type="caution">
    <text evidence="3">The sequence shown here is derived from an EMBL/GenBank/DDBJ whole genome shotgun (WGS) entry which is preliminary data.</text>
</comment>
<feature type="compositionally biased region" description="Polar residues" evidence="2">
    <location>
        <begin position="410"/>
        <end position="422"/>
    </location>
</feature>
<feature type="region of interest" description="Disordered" evidence="2">
    <location>
        <begin position="390"/>
        <end position="475"/>
    </location>
</feature>
<keyword evidence="4" id="KW-1185">Reference proteome</keyword>
<feature type="region of interest" description="Disordered" evidence="2">
    <location>
        <begin position="1"/>
        <end position="53"/>
    </location>
</feature>
<gene>
    <name evidence="3" type="ORF">PLEPLA_LOCUS30980</name>
</gene>
<feature type="compositionally biased region" description="Low complexity" evidence="2">
    <location>
        <begin position="223"/>
        <end position="234"/>
    </location>
</feature>
<dbReference type="AlphaFoldDB" id="A0A9N7V5A4"/>
<sequence length="475" mass="53449">MEEIPSRQAQGKSKREIHSAEEHELHIPEEEGRRSSHRSSTSKSAALSGPAAEDRLRDHVIHWPDAHAHREGGTIKELSIHLINPTGPHPKIPHALGQLTLLYQQRAELQAQEHAKELQAMQAACRAEQEKNSHLRHIIETRTEQDQAVQEHEALHGRSKVSRKGGTVKQSCPPLELISLMTGPGADVIPGGASGTETLGEKLRAQLRNPLAEEALLWRARHTQQSTAPTPSTPKGGPDSTPRRAVTWDRYEALQMPFQRTHSIHSSQKEHILHGAMLIHTTTTEGIRPGGLKEISQSATQAGAHHDSRSRPGWSSTPGARDGGHKDEYCGTHNSEDPDDSAPPQREEICTRQLEPLKKDIYRFDPDNRGFNEDDTVVLAVQIQLNVDPALEDDNFPHAKMNPSKENQEQRPFQQGAPQNQGGEDFNQPHKQFRPQHLNPSQQRSRGWNRRKPYQYQEYRCGSTERPDTEPRWRN</sequence>
<accession>A0A9N7V5A4</accession>
<dbReference type="Proteomes" id="UP001153269">
    <property type="component" value="Unassembled WGS sequence"/>
</dbReference>
<evidence type="ECO:0000256" key="2">
    <source>
        <dbReference type="SAM" id="MobiDB-lite"/>
    </source>
</evidence>
<feature type="coiled-coil region" evidence="1">
    <location>
        <begin position="104"/>
        <end position="131"/>
    </location>
</feature>
<feature type="compositionally biased region" description="Basic and acidic residues" evidence="2">
    <location>
        <begin position="322"/>
        <end position="336"/>
    </location>
</feature>
<evidence type="ECO:0000313" key="3">
    <source>
        <dbReference type="EMBL" id="CAB1443265.1"/>
    </source>
</evidence>
<dbReference type="EMBL" id="CADEAL010003035">
    <property type="protein sequence ID" value="CAB1443265.1"/>
    <property type="molecule type" value="Genomic_DNA"/>
</dbReference>
<feature type="compositionally biased region" description="Basic and acidic residues" evidence="2">
    <location>
        <begin position="13"/>
        <end position="34"/>
    </location>
</feature>
<feature type="compositionally biased region" description="Basic and acidic residues" evidence="2">
    <location>
        <begin position="463"/>
        <end position="475"/>
    </location>
</feature>
<protein>
    <submittedName>
        <fullName evidence="3">Uncharacterized protein</fullName>
    </submittedName>
</protein>
<proteinExistence type="predicted"/>
<organism evidence="3 4">
    <name type="scientific">Pleuronectes platessa</name>
    <name type="common">European plaice</name>
    <dbReference type="NCBI Taxonomy" id="8262"/>
    <lineage>
        <taxon>Eukaryota</taxon>
        <taxon>Metazoa</taxon>
        <taxon>Chordata</taxon>
        <taxon>Craniata</taxon>
        <taxon>Vertebrata</taxon>
        <taxon>Euteleostomi</taxon>
        <taxon>Actinopterygii</taxon>
        <taxon>Neopterygii</taxon>
        <taxon>Teleostei</taxon>
        <taxon>Neoteleostei</taxon>
        <taxon>Acanthomorphata</taxon>
        <taxon>Carangaria</taxon>
        <taxon>Pleuronectiformes</taxon>
        <taxon>Pleuronectoidei</taxon>
        <taxon>Pleuronectidae</taxon>
        <taxon>Pleuronectes</taxon>
    </lineage>
</organism>
<name>A0A9N7V5A4_PLEPL</name>
<reference evidence="3" key="1">
    <citation type="submission" date="2020-03" db="EMBL/GenBank/DDBJ databases">
        <authorList>
            <person name="Weist P."/>
        </authorList>
    </citation>
    <scope>NUCLEOTIDE SEQUENCE</scope>
</reference>
<evidence type="ECO:0000313" key="4">
    <source>
        <dbReference type="Proteomes" id="UP001153269"/>
    </source>
</evidence>
<keyword evidence="1" id="KW-0175">Coiled coil</keyword>
<feature type="region of interest" description="Disordered" evidence="2">
    <location>
        <begin position="297"/>
        <end position="346"/>
    </location>
</feature>
<feature type="region of interest" description="Disordered" evidence="2">
    <location>
        <begin position="221"/>
        <end position="243"/>
    </location>
</feature>
<evidence type="ECO:0000256" key="1">
    <source>
        <dbReference type="SAM" id="Coils"/>
    </source>
</evidence>